<protein>
    <submittedName>
        <fullName evidence="6">GPP34 family phosphoprotein</fullName>
    </submittedName>
</protein>
<accession>A0A345NMA1</accession>
<proteinExistence type="predicted"/>
<feature type="compositionally biased region" description="Basic and acidic residues" evidence="5">
    <location>
        <begin position="174"/>
        <end position="183"/>
    </location>
</feature>
<feature type="region of interest" description="Disordered" evidence="5">
    <location>
        <begin position="60"/>
        <end position="87"/>
    </location>
</feature>
<evidence type="ECO:0000256" key="4">
    <source>
        <dbReference type="ARBA" id="ARBA00023136"/>
    </source>
</evidence>
<reference evidence="6 7" key="1">
    <citation type="submission" date="2018-07" db="EMBL/GenBank/DDBJ databases">
        <title>Complete genome sequencing of Ornithinimicrobium sp. AMA3305.</title>
        <authorList>
            <person name="Bae J.-W."/>
        </authorList>
    </citation>
    <scope>NUCLEOTIDE SEQUENCE [LARGE SCALE GENOMIC DNA]</scope>
    <source>
        <strain evidence="6 7">AMA3305</strain>
    </source>
</reference>
<dbReference type="Pfam" id="PF05719">
    <property type="entry name" value="GPP34"/>
    <property type="match status" value="1"/>
</dbReference>
<feature type="compositionally biased region" description="Low complexity" evidence="5">
    <location>
        <begin position="128"/>
        <end position="138"/>
    </location>
</feature>
<dbReference type="AlphaFoldDB" id="A0A345NMA1"/>
<keyword evidence="2" id="KW-0333">Golgi apparatus</keyword>
<dbReference type="KEGG" id="orn:DV701_08460"/>
<comment type="subcellular location">
    <subcellularLocation>
        <location evidence="1">Golgi apparatus membrane</location>
        <topology evidence="1">Peripheral membrane protein</topology>
        <orientation evidence="1">Cytoplasmic side</orientation>
    </subcellularLocation>
</comment>
<dbReference type="InterPro" id="IPR038261">
    <property type="entry name" value="GPP34-like_sf"/>
</dbReference>
<evidence type="ECO:0000256" key="5">
    <source>
        <dbReference type="SAM" id="MobiDB-lite"/>
    </source>
</evidence>
<dbReference type="Gene3D" id="1.10.3630.10">
    <property type="entry name" value="yeast vps74-n-term truncation variant domain like"/>
    <property type="match status" value="1"/>
</dbReference>
<dbReference type="Proteomes" id="UP000253790">
    <property type="component" value="Chromosome"/>
</dbReference>
<evidence type="ECO:0000313" key="6">
    <source>
        <dbReference type="EMBL" id="AXH96159.1"/>
    </source>
</evidence>
<keyword evidence="3" id="KW-0446">Lipid-binding</keyword>
<gene>
    <name evidence="6" type="ORF">DV701_08460</name>
</gene>
<dbReference type="GO" id="GO:0012505">
    <property type="term" value="C:endomembrane system"/>
    <property type="evidence" value="ECO:0007669"/>
    <property type="project" value="UniProtKB-ARBA"/>
</dbReference>
<evidence type="ECO:0000256" key="3">
    <source>
        <dbReference type="ARBA" id="ARBA00023121"/>
    </source>
</evidence>
<keyword evidence="7" id="KW-1185">Reference proteome</keyword>
<feature type="region of interest" description="Disordered" evidence="5">
    <location>
        <begin position="128"/>
        <end position="215"/>
    </location>
</feature>
<name>A0A345NMA1_9MICO</name>
<evidence type="ECO:0000256" key="2">
    <source>
        <dbReference type="ARBA" id="ARBA00023034"/>
    </source>
</evidence>
<dbReference type="GO" id="GO:0005737">
    <property type="term" value="C:cytoplasm"/>
    <property type="evidence" value="ECO:0007669"/>
    <property type="project" value="UniProtKB-ARBA"/>
</dbReference>
<sequence length="455" mass="47980">MCRAITSRWSAWASSLCFLRSSAICGWRSRRRTARRWLRRLVGCRAARTASVMSTIMSAAGRTGERRASRSWTGTSSGSRKANTADSWGKACGRAGVCGAARPGTPLGVQPRCSRARETGPVRVAGAHAGAAAHLAAAPDRDHLASHRQRAGGDGERRQSGQGQGDQEVVRGGGRQEDHRGEQRQQQAREGQVLGPGAHGRTLPPAAGCGLHPATDGGPPPVVRCAQGLGAASVVPMTTIAEDLLLLLTRDNGSNGLTVADTAVGGALLAELAGTERVDLDERGRIRTLDSTGTGDALLDEAMVRLGDQVGRKPEPAVQKVGKGMAKRAYEQLARAELVEPREHGALGVTLWTSWRPLDEEPAERLRSELVDVLAGRRGADLRTGTLLSLLLATDQLGRGLPKEARGGLTMREIKRSAKEVSRGRWAGEAVHKAMQDVNAAVMTAVFAGGATAST</sequence>
<feature type="compositionally biased region" description="Basic and acidic residues" evidence="5">
    <location>
        <begin position="139"/>
        <end position="159"/>
    </location>
</feature>
<keyword evidence="4" id="KW-0472">Membrane</keyword>
<feature type="compositionally biased region" description="Low complexity" evidence="5">
    <location>
        <begin position="70"/>
        <end position="80"/>
    </location>
</feature>
<evidence type="ECO:0000256" key="1">
    <source>
        <dbReference type="ARBA" id="ARBA00004255"/>
    </source>
</evidence>
<evidence type="ECO:0000313" key="7">
    <source>
        <dbReference type="Proteomes" id="UP000253790"/>
    </source>
</evidence>
<dbReference type="EMBL" id="CP031229">
    <property type="protein sequence ID" value="AXH96159.1"/>
    <property type="molecule type" value="Genomic_DNA"/>
</dbReference>
<organism evidence="6 7">
    <name type="scientific">Ornithinimicrobium avium</name>
    <dbReference type="NCBI Taxonomy" id="2283195"/>
    <lineage>
        <taxon>Bacteria</taxon>
        <taxon>Bacillati</taxon>
        <taxon>Actinomycetota</taxon>
        <taxon>Actinomycetes</taxon>
        <taxon>Micrococcales</taxon>
        <taxon>Ornithinimicrobiaceae</taxon>
        <taxon>Ornithinimicrobium</taxon>
    </lineage>
</organism>
<dbReference type="OrthoDB" id="4962633at2"/>
<dbReference type="GO" id="GO:0070273">
    <property type="term" value="F:phosphatidylinositol-4-phosphate binding"/>
    <property type="evidence" value="ECO:0007669"/>
    <property type="project" value="InterPro"/>
</dbReference>
<dbReference type="InterPro" id="IPR008628">
    <property type="entry name" value="GPP34-like"/>
</dbReference>